<accession>A0A518AKE4</accession>
<dbReference type="KEGG" id="amuc:Pan181_13870"/>
<feature type="domain" description="UspA" evidence="5">
    <location>
        <begin position="5"/>
        <end position="159"/>
    </location>
</feature>
<feature type="domain" description="UspA" evidence="5">
    <location>
        <begin position="167"/>
        <end position="311"/>
    </location>
</feature>
<dbReference type="Gene3D" id="3.40.50.620">
    <property type="entry name" value="HUPs"/>
    <property type="match status" value="2"/>
</dbReference>
<dbReference type="InterPro" id="IPR006015">
    <property type="entry name" value="Universal_stress_UspA"/>
</dbReference>
<evidence type="ECO:0000256" key="3">
    <source>
        <dbReference type="ARBA" id="ARBA00022490"/>
    </source>
</evidence>
<dbReference type="GO" id="GO:0005737">
    <property type="term" value="C:cytoplasm"/>
    <property type="evidence" value="ECO:0007669"/>
    <property type="project" value="UniProtKB-SubCell"/>
</dbReference>
<dbReference type="SUPFAM" id="SSF52402">
    <property type="entry name" value="Adenine nucleotide alpha hydrolases-like"/>
    <property type="match status" value="2"/>
</dbReference>
<dbReference type="RefSeq" id="WP_145246085.1">
    <property type="nucleotide sequence ID" value="NZ_CP036278.1"/>
</dbReference>
<proteinExistence type="inferred from homology"/>
<dbReference type="CDD" id="cd00293">
    <property type="entry name" value="USP-like"/>
    <property type="match status" value="2"/>
</dbReference>
<reference evidence="6 7" key="1">
    <citation type="submission" date="2019-02" db="EMBL/GenBank/DDBJ databases">
        <title>Deep-cultivation of Planctomycetes and their phenomic and genomic characterization uncovers novel biology.</title>
        <authorList>
            <person name="Wiegand S."/>
            <person name="Jogler M."/>
            <person name="Boedeker C."/>
            <person name="Pinto D."/>
            <person name="Vollmers J."/>
            <person name="Rivas-Marin E."/>
            <person name="Kohn T."/>
            <person name="Peeters S.H."/>
            <person name="Heuer A."/>
            <person name="Rast P."/>
            <person name="Oberbeckmann S."/>
            <person name="Bunk B."/>
            <person name="Jeske O."/>
            <person name="Meyerdierks A."/>
            <person name="Storesund J.E."/>
            <person name="Kallscheuer N."/>
            <person name="Luecker S."/>
            <person name="Lage O.M."/>
            <person name="Pohl T."/>
            <person name="Merkel B.J."/>
            <person name="Hornburger P."/>
            <person name="Mueller R.-W."/>
            <person name="Bruemmer F."/>
            <person name="Labrenz M."/>
            <person name="Spormann A.M."/>
            <person name="Op den Camp H."/>
            <person name="Overmann J."/>
            <person name="Amann R."/>
            <person name="Jetten M.S.M."/>
            <person name="Mascher T."/>
            <person name="Medema M.H."/>
            <person name="Devos D.P."/>
            <person name="Kaster A.-K."/>
            <person name="Ovreas L."/>
            <person name="Rohde M."/>
            <person name="Galperin M.Y."/>
            <person name="Jogler C."/>
        </authorList>
    </citation>
    <scope>NUCLEOTIDE SEQUENCE [LARGE SCALE GENOMIC DNA]</scope>
    <source>
        <strain evidence="6 7">Pan181</strain>
    </source>
</reference>
<dbReference type="Proteomes" id="UP000315750">
    <property type="component" value="Chromosome"/>
</dbReference>
<dbReference type="AlphaFoldDB" id="A0A518AKE4"/>
<comment type="similarity">
    <text evidence="2">Belongs to the universal stress protein A family.</text>
</comment>
<dbReference type="OrthoDB" id="239260at2"/>
<dbReference type="InterPro" id="IPR006016">
    <property type="entry name" value="UspA"/>
</dbReference>
<protein>
    <submittedName>
        <fullName evidence="6">Universal stress protein E</fullName>
    </submittedName>
</protein>
<organism evidence="6 7">
    <name type="scientific">Aeoliella mucimassa</name>
    <dbReference type="NCBI Taxonomy" id="2527972"/>
    <lineage>
        <taxon>Bacteria</taxon>
        <taxon>Pseudomonadati</taxon>
        <taxon>Planctomycetota</taxon>
        <taxon>Planctomycetia</taxon>
        <taxon>Pirellulales</taxon>
        <taxon>Lacipirellulaceae</taxon>
        <taxon>Aeoliella</taxon>
    </lineage>
</organism>
<evidence type="ECO:0000256" key="4">
    <source>
        <dbReference type="ARBA" id="ARBA00037131"/>
    </source>
</evidence>
<dbReference type="PANTHER" id="PTHR47892:SF1">
    <property type="entry name" value="UNIVERSAL STRESS PROTEIN E"/>
    <property type="match status" value="1"/>
</dbReference>
<dbReference type="PANTHER" id="PTHR47892">
    <property type="entry name" value="UNIVERSAL STRESS PROTEIN E"/>
    <property type="match status" value="1"/>
</dbReference>
<sequence length="315" mass="33626">MADFKNILVGVDLSRGDWLASADGDTPSHHACDEAIALATAAKAHSDTDTKVHFLAALDLDERTKRLLSEASDDEKTVLSRAEEALKLQAQDASRQGVTAESSVELGSPRTVLVDRAASAGHDLVLIGSRGHGLLSGMLLGSTSIALLSHCTVPVWVVKPSSTTTPKKILVSTDFSPVCNELFDYGLSLAKLFDAELHVTHVVEEASRPFLQFSQIAEDSIQQAHEHAMTDARTKLNALSARAEAAQLSKPLVVHLADGVPSNVVADQTRVLNIDLLLMGTVAWEGVPGMIVGSTAHKMLAMLECSLFTVRPPKK</sequence>
<evidence type="ECO:0000313" key="7">
    <source>
        <dbReference type="Proteomes" id="UP000315750"/>
    </source>
</evidence>
<comment type="function">
    <text evidence="4">Required for resistance to DNA-damaging agents.</text>
</comment>
<evidence type="ECO:0000313" key="6">
    <source>
        <dbReference type="EMBL" id="QDU55201.1"/>
    </source>
</evidence>
<gene>
    <name evidence="6" type="primary">uspE</name>
    <name evidence="6" type="ORF">Pan181_13870</name>
</gene>
<dbReference type="Pfam" id="PF00582">
    <property type="entry name" value="Usp"/>
    <property type="match status" value="2"/>
</dbReference>
<comment type="subcellular location">
    <subcellularLocation>
        <location evidence="1">Cytoplasm</location>
    </subcellularLocation>
</comment>
<name>A0A518AKE4_9BACT</name>
<evidence type="ECO:0000259" key="5">
    <source>
        <dbReference type="Pfam" id="PF00582"/>
    </source>
</evidence>
<evidence type="ECO:0000256" key="2">
    <source>
        <dbReference type="ARBA" id="ARBA00008791"/>
    </source>
</evidence>
<dbReference type="EMBL" id="CP036278">
    <property type="protein sequence ID" value="QDU55201.1"/>
    <property type="molecule type" value="Genomic_DNA"/>
</dbReference>
<dbReference type="InterPro" id="IPR014729">
    <property type="entry name" value="Rossmann-like_a/b/a_fold"/>
</dbReference>
<evidence type="ECO:0000256" key="1">
    <source>
        <dbReference type="ARBA" id="ARBA00004496"/>
    </source>
</evidence>
<keyword evidence="7" id="KW-1185">Reference proteome</keyword>
<keyword evidence="3" id="KW-0963">Cytoplasm</keyword>
<dbReference type="PRINTS" id="PR01438">
    <property type="entry name" value="UNVRSLSTRESS"/>
</dbReference>